<dbReference type="CDD" id="cd11592">
    <property type="entry name" value="Agmatinase_PAH"/>
    <property type="match status" value="1"/>
</dbReference>
<evidence type="ECO:0000256" key="2">
    <source>
        <dbReference type="ARBA" id="ARBA00022723"/>
    </source>
</evidence>
<evidence type="ECO:0000313" key="5">
    <source>
        <dbReference type="EMBL" id="MDX6804855.1"/>
    </source>
</evidence>
<dbReference type="PRINTS" id="PR00116">
    <property type="entry name" value="ARGINASE"/>
</dbReference>
<comment type="similarity">
    <text evidence="1">Belongs to the arginase family. Agmatinase subfamily.</text>
</comment>
<evidence type="ECO:0000256" key="1">
    <source>
        <dbReference type="ARBA" id="ARBA00009227"/>
    </source>
</evidence>
<keyword evidence="2" id="KW-0479">Metal-binding</keyword>
<comment type="caution">
    <text evidence="5">The sequence shown here is derived from an EMBL/GenBank/DDBJ whole genome shotgun (WGS) entry which is preliminary data.</text>
</comment>
<organism evidence="5 6">
    <name type="scientific">Terrihabitans rhizophilus</name>
    <dbReference type="NCBI Taxonomy" id="3092662"/>
    <lineage>
        <taxon>Bacteria</taxon>
        <taxon>Pseudomonadati</taxon>
        <taxon>Pseudomonadota</taxon>
        <taxon>Alphaproteobacteria</taxon>
        <taxon>Hyphomicrobiales</taxon>
        <taxon>Terrihabitans</taxon>
    </lineage>
</organism>
<dbReference type="InterPro" id="IPR020855">
    <property type="entry name" value="Ureohydrolase_Mn_BS"/>
</dbReference>
<dbReference type="EC" id="3.5.3.11" evidence="5"/>
<keyword evidence="6" id="KW-1185">Reference proteome</keyword>
<keyword evidence="3 4" id="KW-0378">Hydrolase</keyword>
<dbReference type="Pfam" id="PF00491">
    <property type="entry name" value="Arginase"/>
    <property type="match status" value="1"/>
</dbReference>
<dbReference type="RefSeq" id="WP_319842971.1">
    <property type="nucleotide sequence ID" value="NZ_JAXAFJ010000001.1"/>
</dbReference>
<dbReference type="InterPro" id="IPR005925">
    <property type="entry name" value="Agmatinase-rel"/>
</dbReference>
<dbReference type="NCBIfam" id="TIGR01230">
    <property type="entry name" value="agmatinase"/>
    <property type="match status" value="1"/>
</dbReference>
<gene>
    <name evidence="5" type="primary">speB</name>
    <name evidence="5" type="ORF">SCD90_02150</name>
</gene>
<proteinExistence type="inferred from homology"/>
<dbReference type="GO" id="GO:0008783">
    <property type="term" value="F:agmatinase activity"/>
    <property type="evidence" value="ECO:0007669"/>
    <property type="project" value="UniProtKB-EC"/>
</dbReference>
<sequence>MVQDLYQPLDSGVVPRFAGVPTFMRLPVARPQDVDVALIGVPYDGGTTNRPGARHGPREIRNQSSMVRRVHHVTGVSPFDLLRAADCGDVPVNPVELEESLDRITAFYSEVKAGGAIPLTAGGDHLISLPILRGIASDAPLGMIHFDAHSDTYDSFFGTSRYNHGTPFRRAIEEGLLDPKRVIQIGLRGSISDAANYDYARAEGVRLVFIEELAARGIEDVMAEAREIVSSQPTYVSFDIDVIDPSFAPGTGTPEIGGVTTREAQQMVRALAGVNVAGSDLVEVSPPFDLGNLTALTGATIMFELLCVIADGFHRRLSAAQPALLAGSLS</sequence>
<dbReference type="EMBL" id="JAXAFJ010000001">
    <property type="protein sequence ID" value="MDX6804855.1"/>
    <property type="molecule type" value="Genomic_DNA"/>
</dbReference>
<dbReference type="InterPro" id="IPR023696">
    <property type="entry name" value="Ureohydrolase_dom_sf"/>
</dbReference>
<dbReference type="PANTHER" id="PTHR11358:SF26">
    <property type="entry name" value="GUANIDINO ACID HYDROLASE, MITOCHONDRIAL"/>
    <property type="match status" value="1"/>
</dbReference>
<evidence type="ECO:0000256" key="3">
    <source>
        <dbReference type="ARBA" id="ARBA00022801"/>
    </source>
</evidence>
<evidence type="ECO:0000313" key="6">
    <source>
        <dbReference type="Proteomes" id="UP001274321"/>
    </source>
</evidence>
<dbReference type="Gene3D" id="3.40.800.10">
    <property type="entry name" value="Ureohydrolase domain"/>
    <property type="match status" value="1"/>
</dbReference>
<accession>A0ABU4RMF7</accession>
<protein>
    <submittedName>
        <fullName evidence="5">Agmatinase</fullName>
        <ecNumber evidence="5">3.5.3.11</ecNumber>
    </submittedName>
</protein>
<name>A0ABU4RMF7_9HYPH</name>
<dbReference type="PANTHER" id="PTHR11358">
    <property type="entry name" value="ARGINASE/AGMATINASE"/>
    <property type="match status" value="1"/>
</dbReference>
<reference evidence="5 6" key="1">
    <citation type="submission" date="2023-11" db="EMBL/GenBank/DDBJ databases">
        <authorList>
            <person name="Bao R."/>
        </authorList>
    </citation>
    <scope>NUCLEOTIDE SEQUENCE [LARGE SCALE GENOMIC DNA]</scope>
    <source>
        <strain evidence="5 6">PJ23</strain>
    </source>
</reference>
<dbReference type="InterPro" id="IPR006035">
    <property type="entry name" value="Ureohydrolase"/>
</dbReference>
<dbReference type="PROSITE" id="PS01053">
    <property type="entry name" value="ARGINASE_1"/>
    <property type="match status" value="1"/>
</dbReference>
<dbReference type="Proteomes" id="UP001274321">
    <property type="component" value="Unassembled WGS sequence"/>
</dbReference>
<dbReference type="PROSITE" id="PS51409">
    <property type="entry name" value="ARGINASE_2"/>
    <property type="match status" value="1"/>
</dbReference>
<dbReference type="PIRSF" id="PIRSF036979">
    <property type="entry name" value="Arginase"/>
    <property type="match status" value="1"/>
</dbReference>
<evidence type="ECO:0000256" key="4">
    <source>
        <dbReference type="RuleBase" id="RU003684"/>
    </source>
</evidence>
<dbReference type="SUPFAM" id="SSF52768">
    <property type="entry name" value="Arginase/deacetylase"/>
    <property type="match status" value="1"/>
</dbReference>